<evidence type="ECO:0000313" key="3">
    <source>
        <dbReference type="EMBL" id="NYS47177.1"/>
    </source>
</evidence>
<proteinExistence type="predicted"/>
<evidence type="ECO:0000256" key="2">
    <source>
        <dbReference type="ARBA" id="ARBA00044777"/>
    </source>
</evidence>
<keyword evidence="1" id="KW-0159">Chromosome partition</keyword>
<accession>A0ABX2SY13</accession>
<evidence type="ECO:0000256" key="1">
    <source>
        <dbReference type="ARBA" id="ARBA00022829"/>
    </source>
</evidence>
<dbReference type="PANTHER" id="PTHR33969">
    <property type="entry name" value="SEGREGATION AND CONDENSATION PROTEIN A"/>
    <property type="match status" value="1"/>
</dbReference>
<gene>
    <name evidence="3" type="ORF">HZY85_03070</name>
</gene>
<organism evidence="3 4">
    <name type="scientific">Gemelliphila palaticanis</name>
    <dbReference type="NCBI Taxonomy" id="81950"/>
    <lineage>
        <taxon>Bacteria</taxon>
        <taxon>Bacillati</taxon>
        <taxon>Bacillota</taxon>
        <taxon>Bacilli</taxon>
        <taxon>Bacillales</taxon>
        <taxon>Gemellaceae</taxon>
        <taxon>Gemelliphila</taxon>
    </lineage>
</organism>
<dbReference type="Proteomes" id="UP000531840">
    <property type="component" value="Unassembled WGS sequence"/>
</dbReference>
<dbReference type="Gene3D" id="6.10.250.2410">
    <property type="match status" value="1"/>
</dbReference>
<dbReference type="PANTHER" id="PTHR33969:SF2">
    <property type="entry name" value="SEGREGATION AND CONDENSATION PROTEIN A"/>
    <property type="match status" value="1"/>
</dbReference>
<keyword evidence="4" id="KW-1185">Reference proteome</keyword>
<reference evidence="3 4" key="1">
    <citation type="submission" date="2020-07" db="EMBL/GenBank/DDBJ databases">
        <title>MOT database genomes.</title>
        <authorList>
            <person name="Joseph S."/>
            <person name="Aduse-Opoku J."/>
            <person name="Hashim A."/>
            <person name="Wade W."/>
            <person name="Curtis M."/>
        </authorList>
    </citation>
    <scope>NUCLEOTIDE SEQUENCE [LARGE SCALE GENOMIC DNA]</scope>
    <source>
        <strain evidence="3 4">CIP 106318</strain>
    </source>
</reference>
<evidence type="ECO:0000313" key="4">
    <source>
        <dbReference type="Proteomes" id="UP000531840"/>
    </source>
</evidence>
<protein>
    <recommendedName>
        <fullName evidence="2">Segregation and condensation protein A</fullName>
    </recommendedName>
</protein>
<comment type="caution">
    <text evidence="3">The sequence shown here is derived from an EMBL/GenBank/DDBJ whole genome shotgun (WGS) entry which is preliminary data.</text>
</comment>
<name>A0ABX2SY13_9BACL</name>
<dbReference type="Pfam" id="PF02616">
    <property type="entry name" value="SMC_ScpA"/>
    <property type="match status" value="1"/>
</dbReference>
<sequence length="230" mass="27223">MYKVDLEVFQGPLDLLLHLIEKMEIDIHNVSILKLTESYLEYIHSVDEISLNNAEEYIVMASTLIHMKSKSLLPKENYYNEEEFNEEDLVQQLVEYKNYRELCFKFEELRKEREKFGEKSANDIPLNISLSNMSVESLYSSFKRVISNIDSEQLSNVQIKYRKEVSLDLFKDTILKHISNNKRVVLDEILTNYETRYEIVVAFLSILDLISKNNINVIDENEKVYLEIIY</sequence>
<dbReference type="InterPro" id="IPR003768">
    <property type="entry name" value="ScpA"/>
</dbReference>
<dbReference type="RefSeq" id="WP_179940771.1">
    <property type="nucleotide sequence ID" value="NZ_JACBYF010000004.1"/>
</dbReference>
<dbReference type="EMBL" id="JACBYF010000004">
    <property type="protein sequence ID" value="NYS47177.1"/>
    <property type="molecule type" value="Genomic_DNA"/>
</dbReference>